<dbReference type="Pfam" id="PF08044">
    <property type="entry name" value="DUF1707"/>
    <property type="match status" value="1"/>
</dbReference>
<keyword evidence="2" id="KW-0812">Transmembrane</keyword>
<name>A0A7Y9E2P7_9ACTN</name>
<organism evidence="4 5">
    <name type="scientific">Nocardioides panaciterrulae</name>
    <dbReference type="NCBI Taxonomy" id="661492"/>
    <lineage>
        <taxon>Bacteria</taxon>
        <taxon>Bacillati</taxon>
        <taxon>Actinomycetota</taxon>
        <taxon>Actinomycetes</taxon>
        <taxon>Propionibacteriales</taxon>
        <taxon>Nocardioidaceae</taxon>
        <taxon>Nocardioides</taxon>
    </lineage>
</organism>
<gene>
    <name evidence="4" type="ORF">BJZ21_000174</name>
</gene>
<dbReference type="InterPro" id="IPR012551">
    <property type="entry name" value="DUF1707_SHOCT-like"/>
</dbReference>
<feature type="transmembrane region" description="Helical" evidence="2">
    <location>
        <begin position="98"/>
        <end position="128"/>
    </location>
</feature>
<keyword evidence="5" id="KW-1185">Reference proteome</keyword>
<evidence type="ECO:0000256" key="1">
    <source>
        <dbReference type="SAM" id="MobiDB-lite"/>
    </source>
</evidence>
<dbReference type="AlphaFoldDB" id="A0A7Y9E2P7"/>
<evidence type="ECO:0000256" key="2">
    <source>
        <dbReference type="SAM" id="Phobius"/>
    </source>
</evidence>
<accession>A0A7Y9E2P7</accession>
<proteinExistence type="predicted"/>
<comment type="caution">
    <text evidence="4">The sequence shown here is derived from an EMBL/GenBank/DDBJ whole genome shotgun (WGS) entry which is preliminary data.</text>
</comment>
<feature type="region of interest" description="Disordered" evidence="1">
    <location>
        <begin position="60"/>
        <end position="79"/>
    </location>
</feature>
<protein>
    <recommendedName>
        <fullName evidence="3">DUF1707 domain-containing protein</fullName>
    </recommendedName>
</protein>
<evidence type="ECO:0000313" key="5">
    <source>
        <dbReference type="Proteomes" id="UP000535511"/>
    </source>
</evidence>
<evidence type="ECO:0000259" key="3">
    <source>
        <dbReference type="Pfam" id="PF08044"/>
    </source>
</evidence>
<dbReference type="EMBL" id="JACCBG010000001">
    <property type="protein sequence ID" value="NYD40091.1"/>
    <property type="molecule type" value="Genomic_DNA"/>
</dbReference>
<evidence type="ECO:0000313" key="4">
    <source>
        <dbReference type="EMBL" id="NYD40091.1"/>
    </source>
</evidence>
<keyword evidence="2" id="KW-0472">Membrane</keyword>
<dbReference type="Proteomes" id="UP000535511">
    <property type="component" value="Unassembled WGS sequence"/>
</dbReference>
<sequence length="139" mass="15536">MKDGHFLLSDVERDRAGAELADHYAEGRLTPEEHAERLDRIWSARTRADLLPVFRDLPRPAAATPTRSGRPGAARGWGGRTPYAAPRRTGLRAVPTPLLVVLGVLLVLTVLTHLPVVLLGLLVWFFVARARHGHYPRRW</sequence>
<dbReference type="RefSeq" id="WP_179662024.1">
    <property type="nucleotide sequence ID" value="NZ_JACCBG010000001.1"/>
</dbReference>
<reference evidence="4 5" key="1">
    <citation type="submission" date="2020-07" db="EMBL/GenBank/DDBJ databases">
        <title>Sequencing the genomes of 1000 actinobacteria strains.</title>
        <authorList>
            <person name="Klenk H.-P."/>
        </authorList>
    </citation>
    <scope>NUCLEOTIDE SEQUENCE [LARGE SCALE GENOMIC DNA]</scope>
    <source>
        <strain evidence="4 5">DSM 21350</strain>
    </source>
</reference>
<keyword evidence="2" id="KW-1133">Transmembrane helix</keyword>
<feature type="domain" description="DUF1707" evidence="3">
    <location>
        <begin position="8"/>
        <end position="58"/>
    </location>
</feature>